<evidence type="ECO:0000256" key="1">
    <source>
        <dbReference type="ARBA" id="ARBA00009437"/>
    </source>
</evidence>
<keyword evidence="2" id="KW-0805">Transcription regulation</keyword>
<dbReference type="EMBL" id="BAAAJK010000007">
    <property type="protein sequence ID" value="GAA1387206.1"/>
    <property type="molecule type" value="Genomic_DNA"/>
</dbReference>
<dbReference type="InterPro" id="IPR036388">
    <property type="entry name" value="WH-like_DNA-bd_sf"/>
</dbReference>
<gene>
    <name evidence="6" type="ORF">GCM10009613_22400</name>
</gene>
<dbReference type="PANTHER" id="PTHR30346:SF29">
    <property type="entry name" value="LYSR SUBSTRATE-BINDING"/>
    <property type="match status" value="1"/>
</dbReference>
<comment type="similarity">
    <text evidence="1">Belongs to the LysR transcriptional regulatory family.</text>
</comment>
<comment type="caution">
    <text evidence="6">The sequence shown here is derived from an EMBL/GenBank/DDBJ whole genome shotgun (WGS) entry which is preliminary data.</text>
</comment>
<dbReference type="RefSeq" id="WP_344021216.1">
    <property type="nucleotide sequence ID" value="NZ_BAAAJK010000007.1"/>
</dbReference>
<evidence type="ECO:0000256" key="4">
    <source>
        <dbReference type="ARBA" id="ARBA00023163"/>
    </source>
</evidence>
<keyword evidence="7" id="KW-1185">Reference proteome</keyword>
<evidence type="ECO:0000256" key="2">
    <source>
        <dbReference type="ARBA" id="ARBA00023015"/>
    </source>
</evidence>
<dbReference type="Pfam" id="PF00126">
    <property type="entry name" value="HTH_1"/>
    <property type="match status" value="1"/>
</dbReference>
<accession>A0ABP4IG06</accession>
<dbReference type="InterPro" id="IPR036390">
    <property type="entry name" value="WH_DNA-bd_sf"/>
</dbReference>
<keyword evidence="3" id="KW-0238">DNA-binding</keyword>
<dbReference type="SUPFAM" id="SSF46785">
    <property type="entry name" value="Winged helix' DNA-binding domain"/>
    <property type="match status" value="1"/>
</dbReference>
<organism evidence="6 7">
    <name type="scientific">Pseudonocardia kongjuensis</name>
    <dbReference type="NCBI Taxonomy" id="102227"/>
    <lineage>
        <taxon>Bacteria</taxon>
        <taxon>Bacillati</taxon>
        <taxon>Actinomycetota</taxon>
        <taxon>Actinomycetes</taxon>
        <taxon>Pseudonocardiales</taxon>
        <taxon>Pseudonocardiaceae</taxon>
        <taxon>Pseudonocardia</taxon>
    </lineage>
</organism>
<protein>
    <submittedName>
        <fullName evidence="6">LysR family transcriptional regulator</fullName>
    </submittedName>
</protein>
<evidence type="ECO:0000256" key="3">
    <source>
        <dbReference type="ARBA" id="ARBA00023125"/>
    </source>
</evidence>
<dbReference type="InterPro" id="IPR000847">
    <property type="entry name" value="LysR_HTH_N"/>
</dbReference>
<dbReference type="Gene3D" id="3.40.190.10">
    <property type="entry name" value="Periplasmic binding protein-like II"/>
    <property type="match status" value="2"/>
</dbReference>
<dbReference type="Gene3D" id="1.10.10.10">
    <property type="entry name" value="Winged helix-like DNA-binding domain superfamily/Winged helix DNA-binding domain"/>
    <property type="match status" value="1"/>
</dbReference>
<keyword evidence="4" id="KW-0804">Transcription</keyword>
<evidence type="ECO:0000313" key="6">
    <source>
        <dbReference type="EMBL" id="GAA1387206.1"/>
    </source>
</evidence>
<sequence length="318" mass="33061">MLDVRRLAILRAIRDHGSLSAAARSLYLSTSAVSQHMNALEREAGLPLLLRAPGSGGRLTAAGEILAVHAEALLSRLAEAGAEMAALAAQRAGRLRVTAFAGPADTLLPAALDRLRAGFPRVDVDVRVTGADDAVARLRADETDLALLTGVPGAGGGEDGVVSTPVYAERFVLLVPDRHRWRHRPAVRLDELAGERWILGAPSGPTPEERIVRRACREAGFVPAVAHRADAPDTVRELVAAGTGIALVPELTTGDRAARGAGAVAVVPVAGRAPVRDVLVATARGVRNRPPAVEGLLRALREAAAAHALDRTLTAAAG</sequence>
<dbReference type="Pfam" id="PF03466">
    <property type="entry name" value="LysR_substrate"/>
    <property type="match status" value="1"/>
</dbReference>
<dbReference type="Proteomes" id="UP001501414">
    <property type="component" value="Unassembled WGS sequence"/>
</dbReference>
<feature type="domain" description="HTH lysR-type" evidence="5">
    <location>
        <begin position="2"/>
        <end position="60"/>
    </location>
</feature>
<dbReference type="PROSITE" id="PS50931">
    <property type="entry name" value="HTH_LYSR"/>
    <property type="match status" value="1"/>
</dbReference>
<evidence type="ECO:0000259" key="5">
    <source>
        <dbReference type="PROSITE" id="PS50931"/>
    </source>
</evidence>
<dbReference type="PANTHER" id="PTHR30346">
    <property type="entry name" value="TRANSCRIPTIONAL DUAL REGULATOR HCAR-RELATED"/>
    <property type="match status" value="1"/>
</dbReference>
<dbReference type="SUPFAM" id="SSF53850">
    <property type="entry name" value="Periplasmic binding protein-like II"/>
    <property type="match status" value="1"/>
</dbReference>
<reference evidence="7" key="1">
    <citation type="journal article" date="2019" name="Int. J. Syst. Evol. Microbiol.">
        <title>The Global Catalogue of Microorganisms (GCM) 10K type strain sequencing project: providing services to taxonomists for standard genome sequencing and annotation.</title>
        <authorList>
            <consortium name="The Broad Institute Genomics Platform"/>
            <consortium name="The Broad Institute Genome Sequencing Center for Infectious Disease"/>
            <person name="Wu L."/>
            <person name="Ma J."/>
        </authorList>
    </citation>
    <scope>NUCLEOTIDE SEQUENCE [LARGE SCALE GENOMIC DNA]</scope>
    <source>
        <strain evidence="7">JCM 11896</strain>
    </source>
</reference>
<name>A0ABP4IG06_9PSEU</name>
<evidence type="ECO:0000313" key="7">
    <source>
        <dbReference type="Proteomes" id="UP001501414"/>
    </source>
</evidence>
<dbReference type="InterPro" id="IPR005119">
    <property type="entry name" value="LysR_subst-bd"/>
</dbReference>
<proteinExistence type="inferred from homology"/>